<sequence>MCMLGFAPIKEMLDANMQASRITRLQRILEETKEAHGESEIRDKMQIVFITCGINELFQPQLSIGLKGVSKENIQKFSLRESNTGSFPWDLALTLRAVPDPEKASQDEAVERKFREAKIKYGPRRSC</sequence>
<accession>A0ACB9HXR3</accession>
<gene>
    <name evidence="1" type="ORF">L1987_28615</name>
</gene>
<comment type="caution">
    <text evidence="1">The sequence shown here is derived from an EMBL/GenBank/DDBJ whole genome shotgun (WGS) entry which is preliminary data.</text>
</comment>
<dbReference type="EMBL" id="CM042027">
    <property type="protein sequence ID" value="KAI3800524.1"/>
    <property type="molecule type" value="Genomic_DNA"/>
</dbReference>
<proteinExistence type="predicted"/>
<dbReference type="Proteomes" id="UP001056120">
    <property type="component" value="Linkage Group LG10"/>
</dbReference>
<organism evidence="1 2">
    <name type="scientific">Smallanthus sonchifolius</name>
    <dbReference type="NCBI Taxonomy" id="185202"/>
    <lineage>
        <taxon>Eukaryota</taxon>
        <taxon>Viridiplantae</taxon>
        <taxon>Streptophyta</taxon>
        <taxon>Embryophyta</taxon>
        <taxon>Tracheophyta</taxon>
        <taxon>Spermatophyta</taxon>
        <taxon>Magnoliopsida</taxon>
        <taxon>eudicotyledons</taxon>
        <taxon>Gunneridae</taxon>
        <taxon>Pentapetalae</taxon>
        <taxon>asterids</taxon>
        <taxon>campanulids</taxon>
        <taxon>Asterales</taxon>
        <taxon>Asteraceae</taxon>
        <taxon>Asteroideae</taxon>
        <taxon>Heliantheae alliance</taxon>
        <taxon>Millerieae</taxon>
        <taxon>Smallanthus</taxon>
    </lineage>
</organism>
<reference evidence="1 2" key="2">
    <citation type="journal article" date="2022" name="Mol. Ecol. Resour.">
        <title>The genomes of chicory, endive, great burdock and yacon provide insights into Asteraceae paleo-polyploidization history and plant inulin production.</title>
        <authorList>
            <person name="Fan W."/>
            <person name="Wang S."/>
            <person name="Wang H."/>
            <person name="Wang A."/>
            <person name="Jiang F."/>
            <person name="Liu H."/>
            <person name="Zhao H."/>
            <person name="Xu D."/>
            <person name="Zhang Y."/>
        </authorList>
    </citation>
    <scope>NUCLEOTIDE SEQUENCE [LARGE SCALE GENOMIC DNA]</scope>
    <source>
        <strain evidence="2">cv. Yunnan</strain>
        <tissue evidence="1">Leaves</tissue>
    </source>
</reference>
<protein>
    <submittedName>
        <fullName evidence="1">Uncharacterized protein</fullName>
    </submittedName>
</protein>
<evidence type="ECO:0000313" key="2">
    <source>
        <dbReference type="Proteomes" id="UP001056120"/>
    </source>
</evidence>
<name>A0ACB9HXR3_9ASTR</name>
<evidence type="ECO:0000313" key="1">
    <source>
        <dbReference type="EMBL" id="KAI3800524.1"/>
    </source>
</evidence>
<keyword evidence="2" id="KW-1185">Reference proteome</keyword>
<reference evidence="2" key="1">
    <citation type="journal article" date="2022" name="Mol. Ecol. Resour.">
        <title>The genomes of chicory, endive, great burdock and yacon provide insights into Asteraceae palaeo-polyploidization history and plant inulin production.</title>
        <authorList>
            <person name="Fan W."/>
            <person name="Wang S."/>
            <person name="Wang H."/>
            <person name="Wang A."/>
            <person name="Jiang F."/>
            <person name="Liu H."/>
            <person name="Zhao H."/>
            <person name="Xu D."/>
            <person name="Zhang Y."/>
        </authorList>
    </citation>
    <scope>NUCLEOTIDE SEQUENCE [LARGE SCALE GENOMIC DNA]</scope>
    <source>
        <strain evidence="2">cv. Yunnan</strain>
    </source>
</reference>